<reference evidence="1 2" key="1">
    <citation type="submission" date="2018-11" db="EMBL/GenBank/DDBJ databases">
        <title>Genome assembly of Steccherinum ochraceum LE-BIN_3174, the white-rot fungus of the Steccherinaceae family (The Residual Polyporoid clade, Polyporales, Basidiomycota).</title>
        <authorList>
            <person name="Fedorova T.V."/>
            <person name="Glazunova O.A."/>
            <person name="Landesman E.O."/>
            <person name="Moiseenko K.V."/>
            <person name="Psurtseva N.V."/>
            <person name="Savinova O.S."/>
            <person name="Shakhova N.V."/>
            <person name="Tyazhelova T.V."/>
            <person name="Vasina D.V."/>
        </authorList>
    </citation>
    <scope>NUCLEOTIDE SEQUENCE [LARGE SCALE GENOMIC DNA]</scope>
    <source>
        <strain evidence="1 2">LE-BIN_3174</strain>
    </source>
</reference>
<comment type="caution">
    <text evidence="1">The sequence shown here is derived from an EMBL/GenBank/DDBJ whole genome shotgun (WGS) entry which is preliminary data.</text>
</comment>
<protein>
    <recommendedName>
        <fullName evidence="3">F-box domain-containing protein</fullName>
    </recommendedName>
</protein>
<organism evidence="1 2">
    <name type="scientific">Steccherinum ochraceum</name>
    <dbReference type="NCBI Taxonomy" id="92696"/>
    <lineage>
        <taxon>Eukaryota</taxon>
        <taxon>Fungi</taxon>
        <taxon>Dikarya</taxon>
        <taxon>Basidiomycota</taxon>
        <taxon>Agaricomycotina</taxon>
        <taxon>Agaricomycetes</taxon>
        <taxon>Polyporales</taxon>
        <taxon>Steccherinaceae</taxon>
        <taxon>Steccherinum</taxon>
    </lineage>
</organism>
<dbReference type="OrthoDB" id="2747681at2759"/>
<evidence type="ECO:0000313" key="2">
    <source>
        <dbReference type="Proteomes" id="UP000292702"/>
    </source>
</evidence>
<dbReference type="Proteomes" id="UP000292702">
    <property type="component" value="Unassembled WGS sequence"/>
</dbReference>
<evidence type="ECO:0008006" key="3">
    <source>
        <dbReference type="Google" id="ProtNLM"/>
    </source>
</evidence>
<dbReference type="EMBL" id="RWJN01000006">
    <property type="protein sequence ID" value="TCD71446.1"/>
    <property type="molecule type" value="Genomic_DNA"/>
</dbReference>
<sequence length="421" mass="47497">MLSFNSTPSLDHTDLPGDILECILDNFVNDRRTLASCTLVCRSLLHPSRSRLFRSVFRKSRGGENAGTILFELQVHPFPELVRTLELSAFGQHLCTRHVLPAILMHLPNLDELKLWGLETRCSCDGASREPEQLPRGLFQLRKLELHHLAHRTPDAFLDFLGLFSEIDTLSINCDAILIHLPIRGAAGVQDPSVFTDGTGLDQLCIRSANIRGSTAATTSCLLFHILLVTPSAQSLRTLHATFDCAADLLACTALLPHCPNLRHVDFGQWLTFDQKDYHLWDRLSLRECGSLEECTVATTLCAFSILFTEAIESKLQQNMAIINVLSRLPPSVRHVTIIFNETDPDMGTLRDCYDWKQLCDMLEPLCSQLRTLTLKISDIYDSESRFAQLKEFVEGKTASLRGKACVRIMEQAERQWWYAM</sequence>
<gene>
    <name evidence="1" type="ORF">EIP91_010152</name>
</gene>
<dbReference type="SUPFAM" id="SSF52047">
    <property type="entry name" value="RNI-like"/>
    <property type="match status" value="1"/>
</dbReference>
<name>A0A4R0RTZ8_9APHY</name>
<evidence type="ECO:0000313" key="1">
    <source>
        <dbReference type="EMBL" id="TCD71446.1"/>
    </source>
</evidence>
<accession>A0A4R0RTZ8</accession>
<keyword evidence="2" id="KW-1185">Reference proteome</keyword>
<dbReference type="AlphaFoldDB" id="A0A4R0RTZ8"/>
<proteinExistence type="predicted"/>